<evidence type="ECO:0000256" key="6">
    <source>
        <dbReference type="ARBA" id="ARBA00026121"/>
    </source>
</evidence>
<organism evidence="9 10">
    <name type="scientific">Dunaliella salina</name>
    <name type="common">Green alga</name>
    <name type="synonym">Protococcus salinus</name>
    <dbReference type="NCBI Taxonomy" id="3046"/>
    <lineage>
        <taxon>Eukaryota</taxon>
        <taxon>Viridiplantae</taxon>
        <taxon>Chlorophyta</taxon>
        <taxon>core chlorophytes</taxon>
        <taxon>Chlorophyceae</taxon>
        <taxon>CS clade</taxon>
        <taxon>Chlamydomonadales</taxon>
        <taxon>Dunaliellaceae</taxon>
        <taxon>Dunaliella</taxon>
    </lineage>
</organism>
<dbReference type="InterPro" id="IPR042099">
    <property type="entry name" value="ANL_N_sf"/>
</dbReference>
<dbReference type="CDD" id="cd05927">
    <property type="entry name" value="LC-FACS_euk"/>
    <property type="match status" value="1"/>
</dbReference>
<feature type="domain" description="AMP-dependent synthetase/ligase" evidence="8">
    <location>
        <begin position="49"/>
        <end position="482"/>
    </location>
</feature>
<dbReference type="InterPro" id="IPR000873">
    <property type="entry name" value="AMP-dep_synth/lig_dom"/>
</dbReference>
<keyword evidence="5 7" id="KW-0067">ATP-binding</keyword>
<keyword evidence="4 7" id="KW-0276">Fatty acid metabolism</keyword>
<evidence type="ECO:0000256" key="1">
    <source>
        <dbReference type="ARBA" id="ARBA00006432"/>
    </source>
</evidence>
<evidence type="ECO:0000256" key="4">
    <source>
        <dbReference type="ARBA" id="ARBA00022832"/>
    </source>
</evidence>
<keyword evidence="10" id="KW-1185">Reference proteome</keyword>
<name>A0ABQ7GFC9_DUNSA</name>
<accession>A0ABQ7GFC9</accession>
<dbReference type="InterPro" id="IPR045311">
    <property type="entry name" value="LC-FACS_euk"/>
</dbReference>
<dbReference type="EMBL" id="MU069818">
    <property type="protein sequence ID" value="KAF5833315.1"/>
    <property type="molecule type" value="Genomic_DNA"/>
</dbReference>
<reference evidence="9" key="1">
    <citation type="submission" date="2017-08" db="EMBL/GenBank/DDBJ databases">
        <authorList>
            <person name="Polle J.E."/>
            <person name="Barry K."/>
            <person name="Cushman J."/>
            <person name="Schmutz J."/>
            <person name="Tran D."/>
            <person name="Hathwaick L.T."/>
            <person name="Yim W.C."/>
            <person name="Jenkins J."/>
            <person name="Mckie-Krisberg Z.M."/>
            <person name="Prochnik S."/>
            <person name="Lindquist E."/>
            <person name="Dockter R.B."/>
            <person name="Adam C."/>
            <person name="Molina H."/>
            <person name="Bunkerborg J."/>
            <person name="Jin E."/>
            <person name="Buchheim M."/>
            <person name="Magnuson J."/>
        </authorList>
    </citation>
    <scope>NUCLEOTIDE SEQUENCE</scope>
    <source>
        <strain evidence="9">CCAP 19/18</strain>
    </source>
</reference>
<evidence type="ECO:0000256" key="3">
    <source>
        <dbReference type="ARBA" id="ARBA00022741"/>
    </source>
</evidence>
<dbReference type="Proteomes" id="UP000815325">
    <property type="component" value="Unassembled WGS sequence"/>
</dbReference>
<dbReference type="Gene3D" id="3.40.50.12780">
    <property type="entry name" value="N-terminal domain of ligase-like"/>
    <property type="match status" value="1"/>
</dbReference>
<dbReference type="Pfam" id="PF00501">
    <property type="entry name" value="AMP-binding"/>
    <property type="match status" value="1"/>
</dbReference>
<evidence type="ECO:0000256" key="2">
    <source>
        <dbReference type="ARBA" id="ARBA00022598"/>
    </source>
</evidence>
<evidence type="ECO:0000313" key="10">
    <source>
        <dbReference type="Proteomes" id="UP000815325"/>
    </source>
</evidence>
<dbReference type="PROSITE" id="PS00455">
    <property type="entry name" value="AMP_BINDING"/>
    <property type="match status" value="1"/>
</dbReference>
<keyword evidence="7" id="KW-0443">Lipid metabolism</keyword>
<evidence type="ECO:0000259" key="8">
    <source>
        <dbReference type="Pfam" id="PF00501"/>
    </source>
</evidence>
<comment type="function">
    <text evidence="7">Catalyzes the conversion of long-chain fatty acids to their active form acyl-CoAs for both synthesis of cellular lipids, and degradation via beta-oxidation.</text>
</comment>
<protein>
    <recommendedName>
        <fullName evidence="6 7">Long-chain-fatty-acid--CoA ligase</fullName>
        <ecNumber evidence="6 7">6.2.1.3</ecNumber>
    </recommendedName>
</protein>
<dbReference type="SUPFAM" id="SSF56801">
    <property type="entry name" value="Acetyl-CoA synthetase-like"/>
    <property type="match status" value="1"/>
</dbReference>
<dbReference type="PANTHER" id="PTHR43272">
    <property type="entry name" value="LONG-CHAIN-FATTY-ACID--COA LIGASE"/>
    <property type="match status" value="1"/>
</dbReference>
<proteinExistence type="inferred from homology"/>
<dbReference type="EC" id="6.2.1.3" evidence="6 7"/>
<dbReference type="InterPro" id="IPR020845">
    <property type="entry name" value="AMP-binding_CS"/>
</dbReference>
<evidence type="ECO:0000256" key="5">
    <source>
        <dbReference type="ARBA" id="ARBA00022840"/>
    </source>
</evidence>
<evidence type="ECO:0000256" key="7">
    <source>
        <dbReference type="RuleBase" id="RU369030"/>
    </source>
</evidence>
<keyword evidence="3 7" id="KW-0547">Nucleotide-binding</keyword>
<comment type="catalytic activity">
    <reaction evidence="7">
        <text>a long-chain fatty acid + ATP + CoA = a long-chain fatty acyl-CoA + AMP + diphosphate</text>
        <dbReference type="Rhea" id="RHEA:15421"/>
        <dbReference type="ChEBI" id="CHEBI:30616"/>
        <dbReference type="ChEBI" id="CHEBI:33019"/>
        <dbReference type="ChEBI" id="CHEBI:57287"/>
        <dbReference type="ChEBI" id="CHEBI:57560"/>
        <dbReference type="ChEBI" id="CHEBI:83139"/>
        <dbReference type="ChEBI" id="CHEBI:456215"/>
        <dbReference type="EC" id="6.2.1.3"/>
    </reaction>
</comment>
<keyword evidence="2 7" id="KW-0436">Ligase</keyword>
<sequence length="659" mass="72646">MGIKDHCLAISAPSPGDVQSGKPSRSPIFRHVQSQELPEVKGTLYDMFFSSVARNPDNECLGWRTKNADGSAGEFQFLSYAQVAEQVSQIASGMAAIGATPQKKIGIFGPNSPSWMMTMQACNRMSNQCVPLYDSLGENAVEYIVDHAECTCVFLSSDKFPSLVKALDKITGPLKTIVYWGTSNPGAHQAVKDKGLALYSIEEFRKLGAEKPAEPVPPSPDDLSTIMYTSGTTGDPKGVMLSHRAIVGAVTNAATYLKRNNLEFSPPDRLLSYLPLAHIFDRVCEEWFLSLGCAIGYWQGDVGKLVDDIAALKPAMFFGVPRVFDRIYSRIDSQIKNGGFLTRALFSYGYQRKLYYMRQGYKQHEASPFIDRLIFSKIAARLGGKVKAVVSGGAPLAPHVEEFLRVTMCAPVAQGYGLTETCAVSFVTSVDFFDQSATVGPPCPLTELQLESVPELNYDATSEEEPKGEILIRSVSNFSGYFKAQDKTDEVLDKDGFFHTGDIGCLTKSGGLQIIDRKKNIFKLGQGEYVAVEKLELAYKKCPVVDQVWVYGNSFKNTLVAVVVPNMHALKSWAESNGISGDDKAICANPKVKEYVQKELVATGKAERLKGFEIIKNIHLDTEPFSIEDDTLTPTFKLKRPQLLKKYKQQVDAMYKAME</sequence>
<comment type="caution">
    <text evidence="9">The sequence shown here is derived from an EMBL/GenBank/DDBJ whole genome shotgun (WGS) entry which is preliminary data.</text>
</comment>
<evidence type="ECO:0000313" key="9">
    <source>
        <dbReference type="EMBL" id="KAF5833315.1"/>
    </source>
</evidence>
<dbReference type="PANTHER" id="PTHR43272:SF3">
    <property type="entry name" value="LONG CHAIN ACYL-COA SYNTHETASE 4"/>
    <property type="match status" value="1"/>
</dbReference>
<gene>
    <name evidence="9" type="ORF">DUNSADRAFT_10436</name>
</gene>
<comment type="similarity">
    <text evidence="1 7">Belongs to the ATP-dependent AMP-binding enzyme family.</text>
</comment>